<name>A0A381R9N4_9ZZZZ</name>
<evidence type="ECO:0000313" key="2">
    <source>
        <dbReference type="EMBL" id="SUZ88402.1"/>
    </source>
</evidence>
<dbReference type="AlphaFoldDB" id="A0A381R9N4"/>
<sequence>MFLVKKEELSDTAQWIANHFEQIFIIFCIFCVFTSLLFFLRLYRNRYHE</sequence>
<feature type="transmembrane region" description="Helical" evidence="1">
    <location>
        <begin position="23"/>
        <end position="43"/>
    </location>
</feature>
<reference evidence="2" key="1">
    <citation type="submission" date="2018-05" db="EMBL/GenBank/DDBJ databases">
        <authorList>
            <person name="Lanie J.A."/>
            <person name="Ng W.-L."/>
            <person name="Kazmierczak K.M."/>
            <person name="Andrzejewski T.M."/>
            <person name="Davidsen T.M."/>
            <person name="Wayne K.J."/>
            <person name="Tettelin H."/>
            <person name="Glass J.I."/>
            <person name="Rusch D."/>
            <person name="Podicherti R."/>
            <person name="Tsui H.-C.T."/>
            <person name="Winkler M.E."/>
        </authorList>
    </citation>
    <scope>NUCLEOTIDE SEQUENCE</scope>
</reference>
<accession>A0A381R9N4</accession>
<proteinExistence type="predicted"/>
<evidence type="ECO:0000256" key="1">
    <source>
        <dbReference type="SAM" id="Phobius"/>
    </source>
</evidence>
<gene>
    <name evidence="2" type="ORF">METZ01_LOCUS41256</name>
</gene>
<keyword evidence="1" id="KW-1133">Transmembrane helix</keyword>
<dbReference type="EMBL" id="UINC01001769">
    <property type="protein sequence ID" value="SUZ88402.1"/>
    <property type="molecule type" value="Genomic_DNA"/>
</dbReference>
<protein>
    <submittedName>
        <fullName evidence="2">Uncharacterized protein</fullName>
    </submittedName>
</protein>
<keyword evidence="1" id="KW-0812">Transmembrane</keyword>
<organism evidence="2">
    <name type="scientific">marine metagenome</name>
    <dbReference type="NCBI Taxonomy" id="408172"/>
    <lineage>
        <taxon>unclassified sequences</taxon>
        <taxon>metagenomes</taxon>
        <taxon>ecological metagenomes</taxon>
    </lineage>
</organism>
<keyword evidence="1" id="KW-0472">Membrane</keyword>